<comment type="caution">
    <text evidence="3">The sequence shown here is derived from an EMBL/GenBank/DDBJ whole genome shotgun (WGS) entry which is preliminary data.</text>
</comment>
<feature type="chain" id="PRO_5045765141" evidence="2">
    <location>
        <begin position="22"/>
        <end position="671"/>
    </location>
</feature>
<proteinExistence type="predicted"/>
<protein>
    <submittedName>
        <fullName evidence="3">Porin</fullName>
    </submittedName>
</protein>
<keyword evidence="2" id="KW-0732">Signal</keyword>
<evidence type="ECO:0000313" key="3">
    <source>
        <dbReference type="EMBL" id="MEA5140632.1"/>
    </source>
</evidence>
<feature type="region of interest" description="Disordered" evidence="1">
    <location>
        <begin position="31"/>
        <end position="58"/>
    </location>
</feature>
<organism evidence="3 4">
    <name type="scientific">Arcicella rigui</name>
    <dbReference type="NCBI Taxonomy" id="797020"/>
    <lineage>
        <taxon>Bacteria</taxon>
        <taxon>Pseudomonadati</taxon>
        <taxon>Bacteroidota</taxon>
        <taxon>Cytophagia</taxon>
        <taxon>Cytophagales</taxon>
        <taxon>Flectobacillaceae</taxon>
        <taxon>Arcicella</taxon>
    </lineage>
</organism>
<evidence type="ECO:0000256" key="1">
    <source>
        <dbReference type="SAM" id="MobiDB-lite"/>
    </source>
</evidence>
<feature type="signal peptide" evidence="2">
    <location>
        <begin position="1"/>
        <end position="21"/>
    </location>
</feature>
<accession>A0ABU5QDI8</accession>
<evidence type="ECO:0000313" key="4">
    <source>
        <dbReference type="Proteomes" id="UP001302949"/>
    </source>
</evidence>
<dbReference type="EMBL" id="JAYFUM010000019">
    <property type="protein sequence ID" value="MEA5140632.1"/>
    <property type="molecule type" value="Genomic_DNA"/>
</dbReference>
<dbReference type="RefSeq" id="WP_323297785.1">
    <property type="nucleotide sequence ID" value="NZ_JAYFUM010000019.1"/>
</dbReference>
<dbReference type="InterPro" id="IPR025631">
    <property type="entry name" value="Porin_10"/>
</dbReference>
<evidence type="ECO:0000256" key="2">
    <source>
        <dbReference type="SAM" id="SignalP"/>
    </source>
</evidence>
<reference evidence="3 4" key="1">
    <citation type="submission" date="2023-12" db="EMBL/GenBank/DDBJ databases">
        <title>Novel species of the genus Arcicella isolated from rivers.</title>
        <authorList>
            <person name="Lu H."/>
        </authorList>
    </citation>
    <scope>NUCLEOTIDE SEQUENCE [LARGE SCALE GENOMIC DNA]</scope>
    <source>
        <strain evidence="3 4">KCTC 23307</strain>
    </source>
</reference>
<gene>
    <name evidence="3" type="ORF">VB248_15895</name>
</gene>
<feature type="compositionally biased region" description="Low complexity" evidence="1">
    <location>
        <begin position="31"/>
        <end position="48"/>
    </location>
</feature>
<dbReference type="Pfam" id="PF14121">
    <property type="entry name" value="Porin_10"/>
    <property type="match status" value="1"/>
</dbReference>
<sequence>MNFKRYILTFFGLLISEVLLAQISSDFGTGNSTNNTFPKTNSTTTTAKKGSRRGGLDDSTKVIYGPTSTKYFLEEDVFNNRKKLYTIDTTLGEGHNFNFVQRNRNLYQDLGNMGTAIRPIFFKAPEQIGTMLGYDAYSLYSFKPNQVRYYNTRSPFSNLVYVTGGNEQDLLQFELSRNVDSLWNFSINLQRIVGNKQLVSSTSSSNKNAMGHWDFMVHTNYQTRNKKYQLLAYANLSDHNSNDEGGVLPQGRTYDVILQQSNNASILANAATRDKFYNLHLYHEYVGYKAFQVYQVLDFQTRKVQFRDPDYVANWTSGFYPIAYDTLGKASRYTTDATVTNKMKLDSLYNENSYSIFEHKSGIKGFYRGFNYRLHLRQRFFGFSNPLYNYSINKNENFLGVWLNQYFKDSTRAFAEVEYLLTGSDFKLNVEFQGKWLNIGGKAMSTSPTLVQQVMFNDGFRWDKNTSSFVTTSGISNNMQTYTAYASASPKFGNLVLRPSADITLINSYIYYDTLAFVKQASSDIGIFRAGMGLDWKKGRFSTTNQLYLTTTTGPDVIRIPKIFANSRLAFDLLYKKKLFIHTGLELHYKSNYYADGYMPAIQQFHLQDTQLIKGYVQADVFADMRINRVRLFVKFANVAQGILGNGYYAAPGFAGMGRTFGFGLQWLLFD</sequence>
<dbReference type="Proteomes" id="UP001302949">
    <property type="component" value="Unassembled WGS sequence"/>
</dbReference>
<name>A0ABU5QDI8_9BACT</name>
<keyword evidence="4" id="KW-1185">Reference proteome</keyword>